<evidence type="ECO:0000313" key="2">
    <source>
        <dbReference type="Proteomes" id="UP001549291"/>
    </source>
</evidence>
<sequence length="47" mass="5190">MPVILTTPEEVETWMTAPAEEALKLQRPLPDGALEIVARGTKEDKVD</sequence>
<dbReference type="Gene3D" id="3.90.1680.10">
    <property type="entry name" value="SOS response associated peptidase-like"/>
    <property type="match status" value="1"/>
</dbReference>
<comment type="caution">
    <text evidence="1">The sequence shown here is derived from an EMBL/GenBank/DDBJ whole genome shotgun (WGS) entry which is preliminary data.</text>
</comment>
<accession>A0ABV2RGM7</accession>
<dbReference type="InterPro" id="IPR036590">
    <property type="entry name" value="SRAP-like"/>
</dbReference>
<dbReference type="EMBL" id="JBEPTQ010000001">
    <property type="protein sequence ID" value="MET4716087.1"/>
    <property type="molecule type" value="Genomic_DNA"/>
</dbReference>
<gene>
    <name evidence="1" type="ORF">ABIF63_000190</name>
</gene>
<dbReference type="Proteomes" id="UP001549291">
    <property type="component" value="Unassembled WGS sequence"/>
</dbReference>
<dbReference type="SUPFAM" id="SSF143081">
    <property type="entry name" value="BB1717-like"/>
    <property type="match status" value="1"/>
</dbReference>
<reference evidence="1 2" key="1">
    <citation type="submission" date="2024-06" db="EMBL/GenBank/DDBJ databases">
        <title>Genomic Encyclopedia of Type Strains, Phase V (KMG-V): Genome sequencing to study the core and pangenomes of soil and plant-associated prokaryotes.</title>
        <authorList>
            <person name="Whitman W."/>
        </authorList>
    </citation>
    <scope>NUCLEOTIDE SEQUENCE [LARGE SCALE GENOMIC DNA]</scope>
    <source>
        <strain evidence="1 2">USDA 160</strain>
    </source>
</reference>
<organism evidence="1 2">
    <name type="scientific">Bradyrhizobium japonicum</name>
    <dbReference type="NCBI Taxonomy" id="375"/>
    <lineage>
        <taxon>Bacteria</taxon>
        <taxon>Pseudomonadati</taxon>
        <taxon>Pseudomonadota</taxon>
        <taxon>Alphaproteobacteria</taxon>
        <taxon>Hyphomicrobiales</taxon>
        <taxon>Nitrobacteraceae</taxon>
        <taxon>Bradyrhizobium</taxon>
    </lineage>
</organism>
<keyword evidence="2" id="KW-1185">Reference proteome</keyword>
<name>A0ABV2RGM7_BRAJP</name>
<proteinExistence type="predicted"/>
<evidence type="ECO:0000313" key="1">
    <source>
        <dbReference type="EMBL" id="MET4716087.1"/>
    </source>
</evidence>
<protein>
    <submittedName>
        <fullName evidence="1">SOS response-associated peptidase YedK</fullName>
    </submittedName>
</protein>